<dbReference type="AlphaFoldDB" id="A0A380BIQ5"/>
<feature type="transmembrane region" description="Helical" evidence="1">
    <location>
        <begin position="21"/>
        <end position="39"/>
    </location>
</feature>
<feature type="transmembrane region" description="Helical" evidence="1">
    <location>
        <begin position="51"/>
        <end position="72"/>
    </location>
</feature>
<evidence type="ECO:0000313" key="2">
    <source>
        <dbReference type="EMBL" id="SUJ01701.1"/>
    </source>
</evidence>
<reference evidence="2 3" key="1">
    <citation type="submission" date="2018-06" db="EMBL/GenBank/DDBJ databases">
        <authorList>
            <consortium name="Pathogen Informatics"/>
            <person name="Doyle S."/>
        </authorList>
    </citation>
    <scope>NUCLEOTIDE SEQUENCE [LARGE SCALE GENOMIC DNA]</scope>
    <source>
        <strain evidence="3">ATCC 11859 / DSM 33 / NCIB 8841 / NCTC 4822</strain>
    </source>
</reference>
<name>A0A380BIQ5_SPOPA</name>
<feature type="transmembrane region" description="Helical" evidence="1">
    <location>
        <begin position="115"/>
        <end position="133"/>
    </location>
</feature>
<evidence type="ECO:0008006" key="4">
    <source>
        <dbReference type="Google" id="ProtNLM"/>
    </source>
</evidence>
<dbReference type="Proteomes" id="UP000254519">
    <property type="component" value="Unassembled WGS sequence"/>
</dbReference>
<proteinExistence type="predicted"/>
<keyword evidence="1" id="KW-0812">Transmembrane</keyword>
<evidence type="ECO:0000256" key="1">
    <source>
        <dbReference type="SAM" id="Phobius"/>
    </source>
</evidence>
<keyword evidence="3" id="KW-1185">Reference proteome</keyword>
<gene>
    <name evidence="2" type="ORF">NCTC4822_01178</name>
</gene>
<dbReference type="EMBL" id="UGYZ01000002">
    <property type="protein sequence ID" value="SUJ01701.1"/>
    <property type="molecule type" value="Genomic_DNA"/>
</dbReference>
<keyword evidence="1" id="KW-1133">Transmembrane helix</keyword>
<accession>A0A380BIQ5</accession>
<sequence length="139" mass="16434">MGFEMFRTSYRVGKQSRIVQLSLLVGSLAFVLYIVNKTFFTKRYDWTFAHYYLNDVLAGILIVAIVNVLAVLSHQRRLLLISLIRILVFTLACGLFWEYVTPLYVTYSVWDPFDVLAYMFGGFCNWCIIRFELRFTRRE</sequence>
<keyword evidence="1" id="KW-0472">Membrane</keyword>
<organism evidence="2 3">
    <name type="scientific">Sporosarcina pasteurii</name>
    <name type="common">Bacillus pasteurii</name>
    <dbReference type="NCBI Taxonomy" id="1474"/>
    <lineage>
        <taxon>Bacteria</taxon>
        <taxon>Bacillati</taxon>
        <taxon>Bacillota</taxon>
        <taxon>Bacilli</taxon>
        <taxon>Bacillales</taxon>
        <taxon>Caryophanaceae</taxon>
        <taxon>Sporosarcina</taxon>
    </lineage>
</organism>
<feature type="transmembrane region" description="Helical" evidence="1">
    <location>
        <begin position="79"/>
        <end position="100"/>
    </location>
</feature>
<protein>
    <recommendedName>
        <fullName evidence="4">Magnesium citrate secondary transporter</fullName>
    </recommendedName>
</protein>
<evidence type="ECO:0000313" key="3">
    <source>
        <dbReference type="Proteomes" id="UP000254519"/>
    </source>
</evidence>